<name>A0A0E0RAD9_ORYRU</name>
<evidence type="ECO:0000256" key="3">
    <source>
        <dbReference type="ARBA" id="ARBA00023125"/>
    </source>
</evidence>
<comment type="subcellular location">
    <subcellularLocation>
        <location evidence="1">Nucleus</location>
    </subcellularLocation>
</comment>
<proteinExistence type="predicted"/>
<accession>A0A0E0RAD9</accession>
<evidence type="ECO:0008006" key="8">
    <source>
        <dbReference type="Google" id="ProtNLM"/>
    </source>
</evidence>
<dbReference type="AlphaFoldDB" id="A0A0E0RAD9"/>
<dbReference type="Proteomes" id="UP000008022">
    <property type="component" value="Unassembled WGS sequence"/>
</dbReference>
<dbReference type="EnsemblPlants" id="ORUFI11G19850.1">
    <property type="protein sequence ID" value="ORUFI11G19850.1"/>
    <property type="gene ID" value="ORUFI11G19850"/>
</dbReference>
<evidence type="ECO:0000256" key="4">
    <source>
        <dbReference type="ARBA" id="ARBA00023163"/>
    </source>
</evidence>
<reference evidence="7" key="1">
    <citation type="submission" date="2013-06" db="EMBL/GenBank/DDBJ databases">
        <authorList>
            <person name="Zhao Q."/>
        </authorList>
    </citation>
    <scope>NUCLEOTIDE SEQUENCE</scope>
    <source>
        <strain evidence="7">cv. W1943</strain>
    </source>
</reference>
<keyword evidence="5" id="KW-0539">Nucleus</keyword>
<dbReference type="GO" id="GO:0003677">
    <property type="term" value="F:DNA binding"/>
    <property type="evidence" value="ECO:0007669"/>
    <property type="project" value="UniProtKB-KW"/>
</dbReference>
<keyword evidence="4" id="KW-0804">Transcription</keyword>
<dbReference type="HOGENOM" id="CLU_2531410_0_0_1"/>
<evidence type="ECO:0000256" key="2">
    <source>
        <dbReference type="ARBA" id="ARBA00023015"/>
    </source>
</evidence>
<reference evidence="6" key="2">
    <citation type="submission" date="2015-06" db="UniProtKB">
        <authorList>
            <consortium name="EnsemblPlants"/>
        </authorList>
    </citation>
    <scope>IDENTIFICATION</scope>
</reference>
<keyword evidence="7" id="KW-1185">Reference proteome</keyword>
<evidence type="ECO:0000313" key="6">
    <source>
        <dbReference type="EnsemblPlants" id="ORUFI11G19850.1"/>
    </source>
</evidence>
<sequence length="84" mass="9389">MEGKKTVNIQVQTAGNDSTTMVLHISTDGRCSLKKGWTNFAVQNNLTSKQQLVFYEEHINALCYHRIILSLQLDCGAPLARPNL</sequence>
<evidence type="ECO:0000313" key="7">
    <source>
        <dbReference type="Proteomes" id="UP000008022"/>
    </source>
</evidence>
<dbReference type="InterPro" id="IPR015300">
    <property type="entry name" value="DNA-bd_pseudobarrel_sf"/>
</dbReference>
<dbReference type="SUPFAM" id="SSF101936">
    <property type="entry name" value="DNA-binding pseudobarrel domain"/>
    <property type="match status" value="1"/>
</dbReference>
<protein>
    <recommendedName>
        <fullName evidence="8">TF-B3 domain-containing protein</fullName>
    </recommendedName>
</protein>
<evidence type="ECO:0000256" key="5">
    <source>
        <dbReference type="ARBA" id="ARBA00023242"/>
    </source>
</evidence>
<dbReference type="Gene3D" id="2.40.330.10">
    <property type="entry name" value="DNA-binding pseudobarrel domain"/>
    <property type="match status" value="1"/>
</dbReference>
<keyword evidence="3" id="KW-0238">DNA-binding</keyword>
<dbReference type="GO" id="GO:0005634">
    <property type="term" value="C:nucleus"/>
    <property type="evidence" value="ECO:0007669"/>
    <property type="project" value="UniProtKB-SubCell"/>
</dbReference>
<dbReference type="Gramene" id="ORUFI11G19850.1">
    <property type="protein sequence ID" value="ORUFI11G19850.1"/>
    <property type="gene ID" value="ORUFI11G19850"/>
</dbReference>
<organism evidence="6 7">
    <name type="scientific">Oryza rufipogon</name>
    <name type="common">Brownbeard rice</name>
    <name type="synonym">Asian wild rice</name>
    <dbReference type="NCBI Taxonomy" id="4529"/>
    <lineage>
        <taxon>Eukaryota</taxon>
        <taxon>Viridiplantae</taxon>
        <taxon>Streptophyta</taxon>
        <taxon>Embryophyta</taxon>
        <taxon>Tracheophyta</taxon>
        <taxon>Spermatophyta</taxon>
        <taxon>Magnoliopsida</taxon>
        <taxon>Liliopsida</taxon>
        <taxon>Poales</taxon>
        <taxon>Poaceae</taxon>
        <taxon>BOP clade</taxon>
        <taxon>Oryzoideae</taxon>
        <taxon>Oryzeae</taxon>
        <taxon>Oryzinae</taxon>
        <taxon>Oryza</taxon>
    </lineage>
</organism>
<keyword evidence="2" id="KW-0805">Transcription regulation</keyword>
<evidence type="ECO:0000256" key="1">
    <source>
        <dbReference type="ARBA" id="ARBA00004123"/>
    </source>
</evidence>